<dbReference type="Pfam" id="PF16405">
    <property type="entry name" value="DUF5013"/>
    <property type="match status" value="1"/>
</dbReference>
<sequence length="390" mass="42450">MKFKLNYAITLLFLSLTLGMLSCGSEEYPDINNYDDSIGALESFVVRPGLNMVLIEGVIDNPNISEVVIYWNDQSESVTVPVVDGAISVQIDNLQEKLYIFEAKSVNTKGESSGLISAGTEVYGASYVEGITNRTLLSSDLKDSFLSINFESTDLTTGILGTELVYTNNEDVEKELTINTSSDLLNISDFKSGSTLKHRSYYLFSPLSLDTLYTDYATHKPFVLPELGNAAVPFTAEQVSGRWGTLAAPWITNDAAKNHGGLGGWDEWNGNIFNLESGWGSPYIVEGKIYQVIAAEPANYRLTVEVLSTNHDTNPDGAYFVITKGNAGIPNVADVESASEVIGYQRIGTPGTYNVDFVLDESSEICIGEVATQNGNFFCNITSWSLGLSD</sequence>
<name>A0A8J6Q557_9FLAO</name>
<feature type="domain" description="DUF5013" evidence="2">
    <location>
        <begin position="229"/>
        <end position="368"/>
    </location>
</feature>
<dbReference type="InterPro" id="IPR032181">
    <property type="entry name" value="DUF5013"/>
</dbReference>
<dbReference type="AlphaFoldDB" id="A0A8J6Q557"/>
<evidence type="ECO:0000259" key="2">
    <source>
        <dbReference type="Pfam" id="PF16405"/>
    </source>
</evidence>
<dbReference type="EMBL" id="JACVXD010000005">
    <property type="protein sequence ID" value="MBD0824469.1"/>
    <property type="molecule type" value="Genomic_DNA"/>
</dbReference>
<proteinExistence type="predicted"/>
<dbReference type="RefSeq" id="WP_188223767.1">
    <property type="nucleotide sequence ID" value="NZ_JACVXD010000005.1"/>
</dbReference>
<evidence type="ECO:0000313" key="3">
    <source>
        <dbReference type="EMBL" id="MBD0824469.1"/>
    </source>
</evidence>
<feature type="signal peptide" evidence="1">
    <location>
        <begin position="1"/>
        <end position="22"/>
    </location>
</feature>
<organism evidence="3 4">
    <name type="scientific">Aestuariibaculum marinum</name>
    <dbReference type="NCBI Taxonomy" id="2683592"/>
    <lineage>
        <taxon>Bacteria</taxon>
        <taxon>Pseudomonadati</taxon>
        <taxon>Bacteroidota</taxon>
        <taxon>Flavobacteriia</taxon>
        <taxon>Flavobacteriales</taxon>
        <taxon>Flavobacteriaceae</taxon>
    </lineage>
</organism>
<protein>
    <submittedName>
        <fullName evidence="3">DUF5013 domain-containing protein</fullName>
    </submittedName>
</protein>
<keyword evidence="4" id="KW-1185">Reference proteome</keyword>
<evidence type="ECO:0000256" key="1">
    <source>
        <dbReference type="SAM" id="SignalP"/>
    </source>
</evidence>
<dbReference type="PROSITE" id="PS51257">
    <property type="entry name" value="PROKAR_LIPOPROTEIN"/>
    <property type="match status" value="1"/>
</dbReference>
<feature type="chain" id="PRO_5035192218" evidence="1">
    <location>
        <begin position="23"/>
        <end position="390"/>
    </location>
</feature>
<comment type="caution">
    <text evidence="3">The sequence shown here is derived from an EMBL/GenBank/DDBJ whole genome shotgun (WGS) entry which is preliminary data.</text>
</comment>
<evidence type="ECO:0000313" key="4">
    <source>
        <dbReference type="Proteomes" id="UP000621516"/>
    </source>
</evidence>
<dbReference type="Pfam" id="PF16389">
    <property type="entry name" value="DUF4998"/>
    <property type="match status" value="1"/>
</dbReference>
<reference evidence="3 4" key="1">
    <citation type="journal article" date="2018" name="J. Microbiol.">
        <title>Aestuariibaculum marinum sp. nov., a marine bacterium isolated from seawater in South Korea.</title>
        <authorList>
            <person name="Choi J."/>
            <person name="Lee D."/>
            <person name="Jang J.H."/>
            <person name="Cha S."/>
            <person name="Seo T."/>
        </authorList>
    </citation>
    <scope>NUCLEOTIDE SEQUENCE [LARGE SCALE GENOMIC DNA]</scope>
    <source>
        <strain evidence="3 4">IP7</strain>
    </source>
</reference>
<accession>A0A8J6Q557</accession>
<gene>
    <name evidence="3" type="ORF">ICJ85_10620</name>
</gene>
<dbReference type="Proteomes" id="UP000621516">
    <property type="component" value="Unassembled WGS sequence"/>
</dbReference>
<keyword evidence="1" id="KW-0732">Signal</keyword>